<dbReference type="AlphaFoldDB" id="A0A2M7BYQ0"/>
<proteinExistence type="predicted"/>
<name>A0A2M7BYQ0_9BACT</name>
<reference evidence="2" key="1">
    <citation type="submission" date="2017-09" db="EMBL/GenBank/DDBJ databases">
        <title>Depth-based differentiation of microbial function through sediment-hosted aquifers and enrichment of novel symbionts in the deep terrestrial subsurface.</title>
        <authorList>
            <person name="Probst A.J."/>
            <person name="Ladd B."/>
            <person name="Jarett J.K."/>
            <person name="Geller-Mcgrath D.E."/>
            <person name="Sieber C.M.K."/>
            <person name="Emerson J.B."/>
            <person name="Anantharaman K."/>
            <person name="Thomas B.C."/>
            <person name="Malmstrom R."/>
            <person name="Stieglmeier M."/>
            <person name="Klingl A."/>
            <person name="Woyke T."/>
            <person name="Ryan C.M."/>
            <person name="Banfield J.F."/>
        </authorList>
    </citation>
    <scope>NUCLEOTIDE SEQUENCE [LARGE SCALE GENOMIC DNA]</scope>
</reference>
<comment type="caution">
    <text evidence="1">The sequence shown here is derived from an EMBL/GenBank/DDBJ whole genome shotgun (WGS) entry which is preliminary data.</text>
</comment>
<gene>
    <name evidence="1" type="ORF">COS47_00615</name>
</gene>
<evidence type="ECO:0000313" key="1">
    <source>
        <dbReference type="EMBL" id="PIV12799.1"/>
    </source>
</evidence>
<organism evidence="1 2">
    <name type="scientific">Candidatus Nealsonbacteria bacterium CG03_land_8_20_14_0_80_36_12</name>
    <dbReference type="NCBI Taxonomy" id="1974701"/>
    <lineage>
        <taxon>Bacteria</taxon>
        <taxon>Candidatus Nealsoniibacteriota</taxon>
    </lineage>
</organism>
<dbReference type="EMBL" id="PEUV01000013">
    <property type="protein sequence ID" value="PIV12799.1"/>
    <property type="molecule type" value="Genomic_DNA"/>
</dbReference>
<sequence length="188" mass="21229">MENNQKALLIGLTVFIFGFLVIGNTVQLPYSAQVTKMVREPYEDKECKQVPYQVTDEVALTYKVLDHGQTGGMSGFLNYVTNGWVQIENTDDKSGTFKVSCKFQTLDGTFSDSDSVFINPGQSGTANCQADTSLGQDSKFSYTITPGTKTVIKTEYREECEWVTKYHDVEREVTETRYHTVFQSWFGD</sequence>
<evidence type="ECO:0000313" key="2">
    <source>
        <dbReference type="Proteomes" id="UP000230324"/>
    </source>
</evidence>
<protein>
    <submittedName>
        <fullName evidence="1">Uncharacterized protein</fullName>
    </submittedName>
</protein>
<dbReference type="Proteomes" id="UP000230324">
    <property type="component" value="Unassembled WGS sequence"/>
</dbReference>
<accession>A0A2M7BYQ0</accession>